<keyword evidence="4" id="KW-1185">Reference proteome</keyword>
<comment type="caution">
    <text evidence="3">The sequence shown here is derived from an EMBL/GenBank/DDBJ whole genome shotgun (WGS) entry which is preliminary data.</text>
</comment>
<gene>
    <name evidence="3" type="ORF">H4W26_001036</name>
</gene>
<evidence type="ECO:0000313" key="3">
    <source>
        <dbReference type="EMBL" id="MBE1514281.1"/>
    </source>
</evidence>
<proteinExistence type="predicted"/>
<dbReference type="SUPFAM" id="SSF52980">
    <property type="entry name" value="Restriction endonuclease-like"/>
    <property type="match status" value="1"/>
</dbReference>
<dbReference type="InterPro" id="IPR007560">
    <property type="entry name" value="Restrct_endonuc_IV_Mrr"/>
</dbReference>
<reference evidence="3 4" key="1">
    <citation type="submission" date="2020-10" db="EMBL/GenBank/DDBJ databases">
        <title>Sequencing the genomes of 1000 actinobacteria strains.</title>
        <authorList>
            <person name="Klenk H.-P."/>
        </authorList>
    </citation>
    <scope>NUCLEOTIDE SEQUENCE [LARGE SCALE GENOMIC DNA]</scope>
    <source>
        <strain evidence="3 4">DSM 15474</strain>
    </source>
</reference>
<feature type="transmembrane region" description="Helical" evidence="1">
    <location>
        <begin position="49"/>
        <end position="73"/>
    </location>
</feature>
<keyword evidence="1" id="KW-1133">Transmembrane helix</keyword>
<dbReference type="InterPro" id="IPR011856">
    <property type="entry name" value="tRNA_endonuc-like_dom_sf"/>
</dbReference>
<sequence>MALEDQNAQVLGPSNTRSCLGCGIFTVLGLGGAAAGVRLAAYLQEDLGLAFGWAGLGGFIVFVLLVLFARVLFTRLPVAPDRIIWVTGQVSGVEEHGQEPQSGAPGTVAAFKNGTLRIELENSPLEEVHVNSTLSASVSVYEPDIDDEGGEKYYCLYLSDASDENLEMDRWFSYAGESYPCIAVKLSATDGEQAAKIINDFNAENTGPALRPPEPAERFVNTAREAEELAAEWIRWMGWNDVSVTVTTGDSGIDVVGESSAFGKVVAQVKLEGRPTGRPALQSLRGAAVGENAEHWMFFSAAGYTRTAAEWGNQVDMALFQFSRDGKVEPMNAHAQRCFGDTRQ</sequence>
<dbReference type="Gene3D" id="3.40.1350.10">
    <property type="match status" value="1"/>
</dbReference>
<protein>
    <recommendedName>
        <fullName evidence="2">Restriction endonuclease type IV Mrr domain-containing protein</fullName>
    </recommendedName>
</protein>
<dbReference type="InterPro" id="IPR011335">
    <property type="entry name" value="Restrct_endonuc-II-like"/>
</dbReference>
<name>A0ABR9J5K9_9MICC</name>
<evidence type="ECO:0000259" key="2">
    <source>
        <dbReference type="Pfam" id="PF04471"/>
    </source>
</evidence>
<dbReference type="RefSeq" id="WP_192591050.1">
    <property type="nucleotide sequence ID" value="NZ_JADBEE010000001.1"/>
</dbReference>
<dbReference type="Pfam" id="PF04471">
    <property type="entry name" value="Mrr_cat"/>
    <property type="match status" value="1"/>
</dbReference>
<evidence type="ECO:0000313" key="4">
    <source>
        <dbReference type="Proteomes" id="UP000636579"/>
    </source>
</evidence>
<evidence type="ECO:0000256" key="1">
    <source>
        <dbReference type="SAM" id="Phobius"/>
    </source>
</evidence>
<feature type="transmembrane region" description="Helical" evidence="1">
    <location>
        <begin position="20"/>
        <end position="43"/>
    </location>
</feature>
<dbReference type="Proteomes" id="UP000636579">
    <property type="component" value="Unassembled WGS sequence"/>
</dbReference>
<organism evidence="3 4">
    <name type="scientific">Nesterenkonia halotolerans</name>
    <dbReference type="NCBI Taxonomy" id="225325"/>
    <lineage>
        <taxon>Bacteria</taxon>
        <taxon>Bacillati</taxon>
        <taxon>Actinomycetota</taxon>
        <taxon>Actinomycetes</taxon>
        <taxon>Micrococcales</taxon>
        <taxon>Micrococcaceae</taxon>
        <taxon>Nesterenkonia</taxon>
    </lineage>
</organism>
<dbReference type="EMBL" id="JADBEE010000001">
    <property type="protein sequence ID" value="MBE1514281.1"/>
    <property type="molecule type" value="Genomic_DNA"/>
</dbReference>
<accession>A0ABR9J5K9</accession>
<keyword evidence="1" id="KW-0812">Transmembrane</keyword>
<feature type="domain" description="Restriction endonuclease type IV Mrr" evidence="2">
    <location>
        <begin position="223"/>
        <end position="314"/>
    </location>
</feature>
<keyword evidence="1" id="KW-0472">Membrane</keyword>